<evidence type="ECO:0000313" key="3">
    <source>
        <dbReference type="EMBL" id="EQB07618.1"/>
    </source>
</evidence>
<dbReference type="InterPro" id="IPR029058">
    <property type="entry name" value="AB_hydrolase_fold"/>
</dbReference>
<dbReference type="Pfam" id="PF12697">
    <property type="entry name" value="Abhydrolase_6"/>
    <property type="match status" value="1"/>
</dbReference>
<proteinExistence type="predicted"/>
<dbReference type="eggNOG" id="COG0596">
    <property type="taxonomic scope" value="Bacteria"/>
</dbReference>
<dbReference type="Gene3D" id="3.40.50.1820">
    <property type="entry name" value="alpha/beta hydrolase"/>
    <property type="match status" value="1"/>
</dbReference>
<comment type="caution">
    <text evidence="3">The sequence shown here is derived from an EMBL/GenBank/DDBJ whole genome shotgun (WGS) entry which is preliminary data.</text>
</comment>
<dbReference type="PANTHER" id="PTHR37017:SF11">
    <property type="entry name" value="ESTERASE_LIPASE_THIOESTERASE DOMAIN-CONTAINING PROTEIN"/>
    <property type="match status" value="1"/>
</dbReference>
<dbReference type="EMBL" id="ATHL01000153">
    <property type="protein sequence ID" value="EQB07618.1"/>
    <property type="molecule type" value="Genomic_DNA"/>
</dbReference>
<dbReference type="Proteomes" id="UP000015527">
    <property type="component" value="Unassembled WGS sequence"/>
</dbReference>
<dbReference type="InterPro" id="IPR052897">
    <property type="entry name" value="Sec-Metab_Biosynth_Hydrolase"/>
</dbReference>
<feature type="domain" description="AB hydrolase-1" evidence="2">
    <location>
        <begin position="34"/>
        <end position="247"/>
    </location>
</feature>
<evidence type="ECO:0000313" key="4">
    <source>
        <dbReference type="Proteomes" id="UP000015527"/>
    </source>
</evidence>
<dbReference type="RefSeq" id="WP_021236149.1">
    <property type="nucleotide sequence ID" value="NZ_ATHL01000153.1"/>
</dbReference>
<feature type="chain" id="PRO_5004563458" description="AB hydrolase-1 domain-containing protein" evidence="1">
    <location>
        <begin position="24"/>
        <end position="259"/>
    </location>
</feature>
<gene>
    <name evidence="3" type="ORF">L284_22430</name>
</gene>
<evidence type="ECO:0000256" key="1">
    <source>
        <dbReference type="SAM" id="SignalP"/>
    </source>
</evidence>
<feature type="signal peptide" evidence="1">
    <location>
        <begin position="1"/>
        <end position="23"/>
    </location>
</feature>
<dbReference type="OrthoDB" id="9814966at2"/>
<keyword evidence="1" id="KW-0732">Signal</keyword>
<dbReference type="InterPro" id="IPR000073">
    <property type="entry name" value="AB_hydrolase_1"/>
</dbReference>
<name>T0H657_9SPHN</name>
<dbReference type="AlphaFoldDB" id="T0H657"/>
<reference evidence="3 4" key="1">
    <citation type="journal article" date="2013" name="Genome Announc.">
        <title>Genome Sequence of Novosphingobium lindaniclasticum LE124T, Isolated from a Hexachlorocyclohexane Dumpsite.</title>
        <authorList>
            <person name="Saxena A."/>
            <person name="Nayyar N."/>
            <person name="Sangwan N."/>
            <person name="Kumari R."/>
            <person name="Khurana J.P."/>
            <person name="Lal R."/>
        </authorList>
    </citation>
    <scope>NUCLEOTIDE SEQUENCE [LARGE SCALE GENOMIC DNA]</scope>
    <source>
        <strain evidence="3 4">LE124</strain>
    </source>
</reference>
<accession>T0H657</accession>
<dbReference type="SUPFAM" id="SSF53474">
    <property type="entry name" value="alpha/beta-Hydrolases"/>
    <property type="match status" value="1"/>
</dbReference>
<dbReference type="PANTHER" id="PTHR37017">
    <property type="entry name" value="AB HYDROLASE-1 DOMAIN-CONTAINING PROTEIN-RELATED"/>
    <property type="match status" value="1"/>
</dbReference>
<protein>
    <recommendedName>
        <fullName evidence="2">AB hydrolase-1 domain-containing protein</fullName>
    </recommendedName>
</protein>
<evidence type="ECO:0000259" key="2">
    <source>
        <dbReference type="Pfam" id="PF12697"/>
    </source>
</evidence>
<sequence length="259" mass="27179">MFKFLGAIGALALSSTAATSVMAAEAAPAAKPTVVLVHGAWADGSSWNKVIPLLQAKHIPVLIVQNPLTSLADDVAATARVLATVKGPVVLVGHSWGGTVITEAGNDAKVKALVYVSAFAPKENQTGNDLIAAFPKPPALSTVAFDSEGFTRQTEQGVLENFAPDIPKQDARTLFVTQGPLAGSTFTDTVKTAAWRTRPNWFVVSANDRVISPEMERMFAKELNAKTTVLASSHVSLLSHPAEVAAVIEDAVATVAKEQ</sequence>
<keyword evidence="4" id="KW-1185">Reference proteome</keyword>
<dbReference type="PATRIC" id="fig|1096930.3.peg.4413"/>
<organism evidence="3 4">
    <name type="scientific">Novosphingobium lindaniclasticum LE124</name>
    <dbReference type="NCBI Taxonomy" id="1096930"/>
    <lineage>
        <taxon>Bacteria</taxon>
        <taxon>Pseudomonadati</taxon>
        <taxon>Pseudomonadota</taxon>
        <taxon>Alphaproteobacteria</taxon>
        <taxon>Sphingomonadales</taxon>
        <taxon>Sphingomonadaceae</taxon>
        <taxon>Novosphingobium</taxon>
    </lineage>
</organism>